<comment type="caution">
    <text evidence="1">The sequence shown here is derived from an EMBL/GenBank/DDBJ whole genome shotgun (WGS) entry which is preliminary data.</text>
</comment>
<organism evidence="1 2">
    <name type="scientific">Diplocloster agilis</name>
    <dbReference type="NCBI Taxonomy" id="2850323"/>
    <lineage>
        <taxon>Bacteria</taxon>
        <taxon>Bacillati</taxon>
        <taxon>Bacillota</taxon>
        <taxon>Clostridia</taxon>
        <taxon>Lachnospirales</taxon>
        <taxon>Lachnospiraceae</taxon>
        <taxon>Diplocloster</taxon>
    </lineage>
</organism>
<sequence>MNKSVLAICDAEESYVRRLSDVLSQKSMFPFQIQAFSDPEQLRAFADDQAVEILLIEGASLNPEVESIPQGKLILLSDGKSPQGKEAYPSVYKYQSAGRILREVMACYSESEHAVLPSVARKELEIIGIYSPVGRTLKTTFAITLGQILSEEYHTLYLNLEEYSGLQERLGLDFQENLSDLIYFLRQEKPNLIYRITGMVQKIGALDYIPPMLSVMDLREISYREWEYLLDELILYSGYEKIVIDFGLSVDNLFHILNLCGKIYMPVRDDPVSSSKIEQYEKLLTLADQGELLTKTEKLNFPVFSTISSRGCPPEQLAHSEIGEYVRELLKEGNTWTQ</sequence>
<proteinExistence type="predicted"/>
<dbReference type="AlphaFoldDB" id="A0A949JXV7"/>
<reference evidence="1" key="1">
    <citation type="submission" date="2021-06" db="EMBL/GenBank/DDBJ databases">
        <title>Description of novel taxa of the family Lachnospiraceae.</title>
        <authorList>
            <person name="Chaplin A.V."/>
            <person name="Sokolova S.R."/>
            <person name="Pikina A.P."/>
            <person name="Korzhanova M."/>
            <person name="Belova V."/>
            <person name="Korostin D."/>
            <person name="Efimov B.A."/>
        </authorList>
    </citation>
    <scope>NUCLEOTIDE SEQUENCE</scope>
    <source>
        <strain evidence="1">ASD5720</strain>
    </source>
</reference>
<dbReference type="RefSeq" id="WP_238721080.1">
    <property type="nucleotide sequence ID" value="NZ_JAHQCW010000007.1"/>
</dbReference>
<dbReference type="EMBL" id="JAHQCW010000007">
    <property type="protein sequence ID" value="MBU9736151.1"/>
    <property type="molecule type" value="Genomic_DNA"/>
</dbReference>
<dbReference type="Proteomes" id="UP000712157">
    <property type="component" value="Unassembled WGS sequence"/>
</dbReference>
<accession>A0A949JXV7</accession>
<dbReference type="InterPro" id="IPR027417">
    <property type="entry name" value="P-loop_NTPase"/>
</dbReference>
<dbReference type="Gene3D" id="3.40.50.300">
    <property type="entry name" value="P-loop containing nucleotide triphosphate hydrolases"/>
    <property type="match status" value="1"/>
</dbReference>
<evidence type="ECO:0000313" key="2">
    <source>
        <dbReference type="Proteomes" id="UP000712157"/>
    </source>
</evidence>
<evidence type="ECO:0000313" key="1">
    <source>
        <dbReference type="EMBL" id="MBU9736151.1"/>
    </source>
</evidence>
<protein>
    <submittedName>
        <fullName evidence="1">Uncharacterized protein</fullName>
    </submittedName>
</protein>
<gene>
    <name evidence="1" type="ORF">KTH89_06345</name>
</gene>
<dbReference type="SUPFAM" id="SSF52540">
    <property type="entry name" value="P-loop containing nucleoside triphosphate hydrolases"/>
    <property type="match status" value="1"/>
</dbReference>
<dbReference type="Gene3D" id="3.40.50.10850">
    <property type="entry name" value="Ntrc-like two-domain protein"/>
    <property type="match status" value="1"/>
</dbReference>
<keyword evidence="2" id="KW-1185">Reference proteome</keyword>
<name>A0A949JXV7_9FIRM</name>